<keyword evidence="3 6" id="KW-0812">Transmembrane</keyword>
<dbReference type="Pfam" id="PF08395">
    <property type="entry name" value="7tm_7"/>
    <property type="match status" value="1"/>
</dbReference>
<feature type="transmembrane region" description="Helical" evidence="6">
    <location>
        <begin position="146"/>
        <end position="166"/>
    </location>
</feature>
<dbReference type="EMBL" id="OW152832">
    <property type="protein sequence ID" value="CAH2051816.1"/>
    <property type="molecule type" value="Genomic_DNA"/>
</dbReference>
<feature type="non-terminal residue" evidence="7">
    <location>
        <position position="1"/>
    </location>
</feature>
<gene>
    <name evidence="7" type="ORF">IPOD504_LOCUS7954</name>
</gene>
<proteinExistence type="predicted"/>
<sequence>MDFSAYYLGSRALKKEMAIVYTMGVHYSEYVVALLLVLQIVFAIGSIQSGFKTINDALQELIDTRIIDSDQDKNKNASRSLDNLTVGKYIRALAVSYNSLCNDVKTCNVDNGRMMFIMLGAFTMYLIVSSYYLVMIYCLPDILHRNLFYVCLQLMWCSFRFTKIFILVESCHRTHEEMFAGMITYITIIIQYRVVDECNQYY</sequence>
<keyword evidence="2" id="KW-1003">Cell membrane</keyword>
<evidence type="ECO:0000256" key="3">
    <source>
        <dbReference type="ARBA" id="ARBA00022692"/>
    </source>
</evidence>
<dbReference type="InterPro" id="IPR013604">
    <property type="entry name" value="7TM_chemorcpt"/>
</dbReference>
<evidence type="ECO:0000256" key="4">
    <source>
        <dbReference type="ARBA" id="ARBA00022989"/>
    </source>
</evidence>
<feature type="transmembrane region" description="Helical" evidence="6">
    <location>
        <begin position="178"/>
        <end position="195"/>
    </location>
</feature>
<evidence type="ECO:0000313" key="8">
    <source>
        <dbReference type="Proteomes" id="UP000837857"/>
    </source>
</evidence>
<reference evidence="7" key="1">
    <citation type="submission" date="2022-03" db="EMBL/GenBank/DDBJ databases">
        <authorList>
            <person name="Martin H S."/>
        </authorList>
    </citation>
    <scope>NUCLEOTIDE SEQUENCE</scope>
</reference>
<accession>A0ABN8IA49</accession>
<evidence type="ECO:0000256" key="6">
    <source>
        <dbReference type="SAM" id="Phobius"/>
    </source>
</evidence>
<feature type="transmembrane region" description="Helical" evidence="6">
    <location>
        <begin position="115"/>
        <end position="134"/>
    </location>
</feature>
<evidence type="ECO:0000313" key="7">
    <source>
        <dbReference type="EMBL" id="CAH2051816.1"/>
    </source>
</evidence>
<evidence type="ECO:0000256" key="1">
    <source>
        <dbReference type="ARBA" id="ARBA00004651"/>
    </source>
</evidence>
<evidence type="ECO:0000256" key="2">
    <source>
        <dbReference type="ARBA" id="ARBA00022475"/>
    </source>
</evidence>
<evidence type="ECO:0000256" key="5">
    <source>
        <dbReference type="ARBA" id="ARBA00023136"/>
    </source>
</evidence>
<keyword evidence="5 6" id="KW-0472">Membrane</keyword>
<name>A0ABN8IA49_9NEOP</name>
<keyword evidence="4 6" id="KW-1133">Transmembrane helix</keyword>
<keyword evidence="8" id="KW-1185">Reference proteome</keyword>
<organism evidence="7 8">
    <name type="scientific">Iphiclides podalirius</name>
    <name type="common">scarce swallowtail</name>
    <dbReference type="NCBI Taxonomy" id="110791"/>
    <lineage>
        <taxon>Eukaryota</taxon>
        <taxon>Metazoa</taxon>
        <taxon>Ecdysozoa</taxon>
        <taxon>Arthropoda</taxon>
        <taxon>Hexapoda</taxon>
        <taxon>Insecta</taxon>
        <taxon>Pterygota</taxon>
        <taxon>Neoptera</taxon>
        <taxon>Endopterygota</taxon>
        <taxon>Lepidoptera</taxon>
        <taxon>Glossata</taxon>
        <taxon>Ditrysia</taxon>
        <taxon>Papilionoidea</taxon>
        <taxon>Papilionidae</taxon>
        <taxon>Papilioninae</taxon>
        <taxon>Iphiclides</taxon>
    </lineage>
</organism>
<protein>
    <recommendedName>
        <fullName evidence="9">Gustatory receptor</fullName>
    </recommendedName>
</protein>
<evidence type="ECO:0008006" key="9">
    <source>
        <dbReference type="Google" id="ProtNLM"/>
    </source>
</evidence>
<feature type="transmembrane region" description="Helical" evidence="6">
    <location>
        <begin position="30"/>
        <end position="51"/>
    </location>
</feature>
<dbReference type="Proteomes" id="UP000837857">
    <property type="component" value="Chromosome 20"/>
</dbReference>
<comment type="subcellular location">
    <subcellularLocation>
        <location evidence="1">Cell membrane</location>
        <topology evidence="1">Multi-pass membrane protein</topology>
    </subcellularLocation>
</comment>